<dbReference type="PANTHER" id="PTHR45934:SF2">
    <property type="entry name" value="MONOOXYGENASE 1"/>
    <property type="match status" value="1"/>
</dbReference>
<dbReference type="InterPro" id="IPR044560">
    <property type="entry name" value="MOase"/>
</dbReference>
<proteinExistence type="inferred from homology"/>
<accession>A0A1U7ZL51</accession>
<dbReference type="Pfam" id="PF01494">
    <property type="entry name" value="FAD_binding_3"/>
    <property type="match status" value="1"/>
</dbReference>
<keyword evidence="1" id="KW-0560">Oxidoreductase</keyword>
<dbReference type="KEGG" id="nnu:104594023"/>
<comment type="similarity">
    <text evidence="3">Belongs to the 3-hydroxybenzoate 6-hydroxylase family.</text>
</comment>
<organism evidence="6 7">
    <name type="scientific">Nelumbo nucifera</name>
    <name type="common">Sacred lotus</name>
    <dbReference type="NCBI Taxonomy" id="4432"/>
    <lineage>
        <taxon>Eukaryota</taxon>
        <taxon>Viridiplantae</taxon>
        <taxon>Streptophyta</taxon>
        <taxon>Embryophyta</taxon>
        <taxon>Tracheophyta</taxon>
        <taxon>Spermatophyta</taxon>
        <taxon>Magnoliopsida</taxon>
        <taxon>Proteales</taxon>
        <taxon>Nelumbonaceae</taxon>
        <taxon>Nelumbo</taxon>
    </lineage>
</organism>
<dbReference type="PRINTS" id="PR00420">
    <property type="entry name" value="RNGMNOXGNASE"/>
</dbReference>
<dbReference type="InterPro" id="IPR002938">
    <property type="entry name" value="FAD-bd"/>
</dbReference>
<protein>
    <submittedName>
        <fullName evidence="7">Uncharacterized protein LOC104594023</fullName>
    </submittedName>
</protein>
<feature type="transmembrane region" description="Helical" evidence="4">
    <location>
        <begin position="324"/>
        <end position="345"/>
    </location>
</feature>
<name>A0A1U7ZL51_NELNU</name>
<keyword evidence="4" id="KW-0472">Membrane</keyword>
<keyword evidence="4" id="KW-0812">Transmembrane</keyword>
<dbReference type="STRING" id="4432.A0A1U7ZL51"/>
<keyword evidence="4" id="KW-1133">Transmembrane helix</keyword>
<dbReference type="GO" id="GO:0071949">
    <property type="term" value="F:FAD binding"/>
    <property type="evidence" value="ECO:0007669"/>
    <property type="project" value="InterPro"/>
</dbReference>
<dbReference type="RefSeq" id="XP_010252441.1">
    <property type="nucleotide sequence ID" value="XM_010254139.2"/>
</dbReference>
<dbReference type="Gene3D" id="3.50.50.60">
    <property type="entry name" value="FAD/NAD(P)-binding domain"/>
    <property type="match status" value="1"/>
</dbReference>
<keyword evidence="2" id="KW-0503">Monooxygenase</keyword>
<dbReference type="GO" id="GO:0004497">
    <property type="term" value="F:monooxygenase activity"/>
    <property type="evidence" value="ECO:0007669"/>
    <property type="project" value="UniProtKB-KW"/>
</dbReference>
<evidence type="ECO:0000256" key="2">
    <source>
        <dbReference type="ARBA" id="ARBA00023033"/>
    </source>
</evidence>
<dbReference type="OrthoDB" id="47494at2759"/>
<dbReference type="AlphaFoldDB" id="A0A1U7ZL51"/>
<gene>
    <name evidence="7" type="primary">LOC104594023</name>
</gene>
<evidence type="ECO:0000256" key="3">
    <source>
        <dbReference type="ARBA" id="ARBA00024018"/>
    </source>
</evidence>
<dbReference type="InParanoid" id="A0A1U7ZL51"/>
<dbReference type="OMA" id="GWCSWQG"/>
<evidence type="ECO:0000313" key="7">
    <source>
        <dbReference type="RefSeq" id="XP_010252441.1"/>
    </source>
</evidence>
<reference evidence="7" key="1">
    <citation type="submission" date="2025-08" db="UniProtKB">
        <authorList>
            <consortium name="RefSeq"/>
        </authorList>
    </citation>
    <scope>IDENTIFICATION</scope>
</reference>
<dbReference type="PANTHER" id="PTHR45934">
    <property type="entry name" value="FAD/NAD(P)-BINDING OXIDOREDUCTASE FAMILY PROTEIN"/>
    <property type="match status" value="1"/>
</dbReference>
<evidence type="ECO:0000259" key="5">
    <source>
        <dbReference type="Pfam" id="PF01494"/>
    </source>
</evidence>
<feature type="domain" description="FAD-binding" evidence="5">
    <location>
        <begin position="63"/>
        <end position="275"/>
    </location>
</feature>
<sequence length="359" mass="40386">MYLGSIWDECKYKVQKYSIQDIKKLLLSRVREILVDNNRQRETPIGKEELRCVKRSDLVEILAENLPPETIRFGCQIVAVKLDPLSSDPVLQLYDGTFIKAKVVIGSDGANSVVAEFLGLKATKLFSYCAIRGFTNHPTGHGLNNEFIRTNREGILQGRIPVDDKLVCWFIGRQWTPEDSRISKDPKLVKESAVQSIKAFPSEMVELVKNSDIDSVSLVRLRYRTPWDVLLGSFRKGRVTVAGDAMHVMGPFLGQGGSAGLEDAIVLARCLVKEISSVVGVEGCQQRRKLMPETSVLEAALDRYIRERKMRIVRLSTQTYLTGLLLRTSVPLIRFSLLILLFVLFGNSLGHTRYDCGRL</sequence>
<dbReference type="FunCoup" id="A0A1U7ZL51">
    <property type="interactions" value="80"/>
</dbReference>
<dbReference type="SUPFAM" id="SSF51905">
    <property type="entry name" value="FAD/NAD(P)-binding domain"/>
    <property type="match status" value="1"/>
</dbReference>
<evidence type="ECO:0000256" key="1">
    <source>
        <dbReference type="ARBA" id="ARBA00023002"/>
    </source>
</evidence>
<dbReference type="InterPro" id="IPR036188">
    <property type="entry name" value="FAD/NAD-bd_sf"/>
</dbReference>
<dbReference type="eggNOG" id="KOG2614">
    <property type="taxonomic scope" value="Eukaryota"/>
</dbReference>
<dbReference type="Proteomes" id="UP000189703">
    <property type="component" value="Unplaced"/>
</dbReference>
<dbReference type="GeneID" id="104594023"/>
<evidence type="ECO:0000313" key="6">
    <source>
        <dbReference type="Proteomes" id="UP000189703"/>
    </source>
</evidence>
<keyword evidence="6" id="KW-1185">Reference proteome</keyword>
<evidence type="ECO:0000256" key="4">
    <source>
        <dbReference type="SAM" id="Phobius"/>
    </source>
</evidence>